<evidence type="ECO:0000256" key="3">
    <source>
        <dbReference type="ARBA" id="ARBA00022490"/>
    </source>
</evidence>
<keyword evidence="4" id="KW-0540">Nuclease</keyword>
<evidence type="ECO:0000313" key="8">
    <source>
        <dbReference type="Proteomes" id="UP000646946"/>
    </source>
</evidence>
<dbReference type="GO" id="GO:0043737">
    <property type="term" value="F:deoxyribonuclease V activity"/>
    <property type="evidence" value="ECO:0007669"/>
    <property type="project" value="UniProtKB-EC"/>
</dbReference>
<evidence type="ECO:0000256" key="5">
    <source>
        <dbReference type="ARBA" id="ARBA00022759"/>
    </source>
</evidence>
<dbReference type="GO" id="GO:0016891">
    <property type="term" value="F:RNA endonuclease activity producing 5'-phosphomonoesters, hydrolytic mechanism"/>
    <property type="evidence" value="ECO:0007669"/>
    <property type="project" value="TreeGrafter"/>
</dbReference>
<dbReference type="Gene3D" id="3.30.2170.10">
    <property type="entry name" value="archaeoglobus fulgidus dsm 4304 superfamily"/>
    <property type="match status" value="1"/>
</dbReference>
<keyword evidence="3" id="KW-0963">Cytoplasm</keyword>
<dbReference type="EMBL" id="DVAB01000025">
    <property type="protein sequence ID" value="HIK00519.1"/>
    <property type="molecule type" value="Genomic_DNA"/>
</dbReference>
<evidence type="ECO:0000256" key="4">
    <source>
        <dbReference type="ARBA" id="ARBA00022722"/>
    </source>
</evidence>
<dbReference type="Proteomes" id="UP000646946">
    <property type="component" value="Unassembled WGS sequence"/>
</dbReference>
<keyword evidence="5 7" id="KW-0255">Endonuclease</keyword>
<accession>A0A832XGR8</accession>
<organism evidence="7 8">
    <name type="scientific">Candidatus Naiadarchaeum limnaeum</name>
    <dbReference type="NCBI Taxonomy" id="2756139"/>
    <lineage>
        <taxon>Archaea</taxon>
        <taxon>Candidatus Undinarchaeota</taxon>
        <taxon>Candidatus Undinarchaeia</taxon>
        <taxon>Candidatus Naiadarchaeales</taxon>
        <taxon>Candidatus Naiadarchaeaceae</taxon>
        <taxon>Candidatus Naiadarchaeum</taxon>
    </lineage>
</organism>
<keyword evidence="6" id="KW-0378">Hydrolase</keyword>
<gene>
    <name evidence="7" type="ORF">H1016_03195</name>
</gene>
<dbReference type="GO" id="GO:0005737">
    <property type="term" value="C:cytoplasm"/>
    <property type="evidence" value="ECO:0007669"/>
    <property type="project" value="UniProtKB-SubCell"/>
</dbReference>
<dbReference type="GO" id="GO:0003727">
    <property type="term" value="F:single-stranded RNA binding"/>
    <property type="evidence" value="ECO:0007669"/>
    <property type="project" value="TreeGrafter"/>
</dbReference>
<comment type="caution">
    <text evidence="7">The sequence shown here is derived from an EMBL/GenBank/DDBJ whole genome shotgun (WGS) entry which is preliminary data.</text>
</comment>
<evidence type="ECO:0000256" key="6">
    <source>
        <dbReference type="ARBA" id="ARBA00022801"/>
    </source>
</evidence>
<sequence length="220" mass="24351">MEELFPQKLTLKEANEFQDKLAARLILEDDLNDSIEKIGAATMHTRGDFITISAAIFKTDSDLKKFEIIDKNIVREKSPFPAVPGLESFRDGEILTRILRGFSKPDLFFIEGHGVNHPHKLGLASHVGLALDLPTIAVSRDFIAGRIQTVDGKDAIVENGEARGAILKSGTLKIYVSPGHRISWQTAFELAKKCTKSIYPEPLKIVQQNMIEAINSAVKT</sequence>
<dbReference type="PANTHER" id="PTHR28511">
    <property type="entry name" value="ENDONUCLEASE V"/>
    <property type="match status" value="1"/>
</dbReference>
<evidence type="ECO:0000256" key="2">
    <source>
        <dbReference type="ARBA" id="ARBA00004496"/>
    </source>
</evidence>
<protein>
    <submittedName>
        <fullName evidence="7">Endonuclease V</fullName>
    </submittedName>
</protein>
<dbReference type="Pfam" id="PF04493">
    <property type="entry name" value="Endonuclease_5"/>
    <property type="match status" value="1"/>
</dbReference>
<keyword evidence="8" id="KW-1185">Reference proteome</keyword>
<proteinExistence type="predicted"/>
<name>A0A832XGR8_9ARCH</name>
<reference evidence="7 8" key="1">
    <citation type="journal article" name="Nat. Commun.">
        <title>Undinarchaeota illuminate DPANN phylogeny and the impact of gene transfer on archaeal evolution.</title>
        <authorList>
            <person name="Dombrowski N."/>
            <person name="Williams T.A."/>
            <person name="Sun J."/>
            <person name="Woodcroft B.J."/>
            <person name="Lee J.H."/>
            <person name="Minh B.Q."/>
            <person name="Rinke C."/>
            <person name="Spang A."/>
        </authorList>
    </citation>
    <scope>NUCLEOTIDE SEQUENCE [LARGE SCALE GENOMIC DNA]</scope>
    <source>
        <strain evidence="7">MAG_bin1129</strain>
    </source>
</reference>
<dbReference type="GO" id="GO:0006281">
    <property type="term" value="P:DNA repair"/>
    <property type="evidence" value="ECO:0007669"/>
    <property type="project" value="InterPro"/>
</dbReference>
<dbReference type="PANTHER" id="PTHR28511:SF1">
    <property type="entry name" value="ENDONUCLEASE V"/>
    <property type="match status" value="1"/>
</dbReference>
<dbReference type="AlphaFoldDB" id="A0A832XGR8"/>
<dbReference type="InterPro" id="IPR007581">
    <property type="entry name" value="Endonuclease-V"/>
</dbReference>
<comment type="catalytic activity">
    <reaction evidence="1">
        <text>Endonucleolytic cleavage at apurinic or apyrimidinic sites to products with a 5'-phosphate.</text>
        <dbReference type="EC" id="3.1.21.7"/>
    </reaction>
</comment>
<evidence type="ECO:0000256" key="1">
    <source>
        <dbReference type="ARBA" id="ARBA00001835"/>
    </source>
</evidence>
<comment type="subcellular location">
    <subcellularLocation>
        <location evidence="2">Cytoplasm</location>
    </subcellularLocation>
</comment>
<evidence type="ECO:0000313" key="7">
    <source>
        <dbReference type="EMBL" id="HIK00519.1"/>
    </source>
</evidence>